<gene>
    <name evidence="1" type="ORF">SE18_14620</name>
</gene>
<evidence type="ECO:0000313" key="2">
    <source>
        <dbReference type="Proteomes" id="UP000050277"/>
    </source>
</evidence>
<organism evidence="1 2">
    <name type="scientific">Herpetosiphon geysericola</name>
    <dbReference type="NCBI Taxonomy" id="70996"/>
    <lineage>
        <taxon>Bacteria</taxon>
        <taxon>Bacillati</taxon>
        <taxon>Chloroflexota</taxon>
        <taxon>Chloroflexia</taxon>
        <taxon>Herpetosiphonales</taxon>
        <taxon>Herpetosiphonaceae</taxon>
        <taxon>Herpetosiphon</taxon>
    </lineage>
</organism>
<evidence type="ECO:0000313" key="1">
    <source>
        <dbReference type="EMBL" id="KPL86101.1"/>
    </source>
</evidence>
<keyword evidence="2" id="KW-1185">Reference proteome</keyword>
<name>A0A0P6YS49_9CHLR</name>
<dbReference type="AlphaFoldDB" id="A0A0P6YS49"/>
<evidence type="ECO:0008006" key="3">
    <source>
        <dbReference type="Google" id="ProtNLM"/>
    </source>
</evidence>
<accession>A0A0P6YS49</accession>
<protein>
    <recommendedName>
        <fullName evidence="3">DUF2141 domain-containing protein</fullName>
    </recommendedName>
</protein>
<reference evidence="1 2" key="1">
    <citation type="submission" date="2015-07" db="EMBL/GenBank/DDBJ databases">
        <title>Whole genome sequence of Herpetosiphon geysericola DSM 7119.</title>
        <authorList>
            <person name="Hemp J."/>
            <person name="Ward L.M."/>
            <person name="Pace L.A."/>
            <person name="Fischer W.W."/>
        </authorList>
    </citation>
    <scope>NUCLEOTIDE SEQUENCE [LARGE SCALE GENOMIC DNA]</scope>
    <source>
        <strain evidence="1 2">DSM 7119</strain>
    </source>
</reference>
<comment type="caution">
    <text evidence="1">The sequence shown here is derived from an EMBL/GenBank/DDBJ whole genome shotgun (WGS) entry which is preliminary data.</text>
</comment>
<dbReference type="Proteomes" id="UP000050277">
    <property type="component" value="Unassembled WGS sequence"/>
</dbReference>
<proteinExistence type="predicted"/>
<sequence length="116" mass="12599">MLLMACGSGNSSTKPVQIRVHNATDRGIREVWLGSSGYTDSEPARNLAAGATSAYIGFETALPNYYQLNIAMDDGERYLGIADPNPMFGQDDLPPGNYQFEISLVNDEPVVTIVQQ</sequence>
<dbReference type="EMBL" id="LGKP01000022">
    <property type="protein sequence ID" value="KPL86101.1"/>
    <property type="molecule type" value="Genomic_DNA"/>
</dbReference>